<proteinExistence type="predicted"/>
<protein>
    <submittedName>
        <fullName evidence="5">TauD/TfdA family dioxygenase</fullName>
    </submittedName>
</protein>
<dbReference type="PANTHER" id="PTHR10696">
    <property type="entry name" value="GAMMA-BUTYROBETAINE HYDROXYLASE-RELATED"/>
    <property type="match status" value="1"/>
</dbReference>
<dbReference type="SUPFAM" id="SSF51197">
    <property type="entry name" value="Clavaminate synthase-like"/>
    <property type="match status" value="1"/>
</dbReference>
<dbReference type="InterPro" id="IPR042098">
    <property type="entry name" value="TauD-like_sf"/>
</dbReference>
<evidence type="ECO:0000256" key="1">
    <source>
        <dbReference type="ARBA" id="ARBA00001954"/>
    </source>
</evidence>
<dbReference type="GO" id="GO:0051213">
    <property type="term" value="F:dioxygenase activity"/>
    <property type="evidence" value="ECO:0007669"/>
    <property type="project" value="UniProtKB-KW"/>
</dbReference>
<keyword evidence="3" id="KW-0045">Antibiotic biosynthesis</keyword>
<dbReference type="STRING" id="1920490.GCA_001895925_04916"/>
<evidence type="ECO:0000256" key="3">
    <source>
        <dbReference type="ARBA" id="ARBA00023194"/>
    </source>
</evidence>
<keyword evidence="5" id="KW-0223">Dioxygenase</keyword>
<reference evidence="5 6" key="2">
    <citation type="submission" date="2018-03" db="EMBL/GenBank/DDBJ databases">
        <title>The ancient ancestry and fast evolution of plastids.</title>
        <authorList>
            <person name="Moore K.R."/>
            <person name="Magnabosco C."/>
            <person name="Momper L."/>
            <person name="Gold D.A."/>
            <person name="Bosak T."/>
            <person name="Fournier G.P."/>
        </authorList>
    </citation>
    <scope>NUCLEOTIDE SEQUENCE [LARGE SCALE GENOMIC DNA]</scope>
    <source>
        <strain evidence="5 6">ULC007</strain>
    </source>
</reference>
<dbReference type="Gene3D" id="3.60.130.10">
    <property type="entry name" value="Clavaminate synthase-like"/>
    <property type="match status" value="1"/>
</dbReference>
<dbReference type="InterPro" id="IPR003819">
    <property type="entry name" value="TauD/TfdA-like"/>
</dbReference>
<evidence type="ECO:0000313" key="5">
    <source>
        <dbReference type="EMBL" id="PSB17686.1"/>
    </source>
</evidence>
<dbReference type="AlphaFoldDB" id="A0A2T1DB36"/>
<dbReference type="Proteomes" id="UP000238634">
    <property type="component" value="Unassembled WGS sequence"/>
</dbReference>
<keyword evidence="6" id="KW-1185">Reference proteome</keyword>
<sequence>MTGIFHPVSETSVKMSFLDPDKQFPLVVEPIAEGLGLWAWATGHRELIESQVLQYGGLLFRNFNVNGSSDLEALIHSLSGEPLEYRERSSPRRTISGKIYTSTEYPAEQTIALHCENSYQESWPMRIFFHCLTPAAVGGETPIADTRKVLTRIDPEIRQRFINKQVMYVRNFYHFLGLPWQTVFQTADKAEVESYCRENKIEIEWMEGGHLRTSVVREPVLTHPQTGEEVWFNHAMFFHVSTLEPEIQEGLLLAFQEDELPSNSFYGDGTPIEASVVKELRQCHQQEMVLVPWQQGDVLMLDNMLVAHGRLPYSGSRQVLVGMAQLIRRDPEIGSALLSKI</sequence>
<gene>
    <name evidence="5" type="ORF">C7B65_17985</name>
</gene>
<organism evidence="5 6">
    <name type="scientific">Phormidesmis priestleyi ULC007</name>
    <dbReference type="NCBI Taxonomy" id="1920490"/>
    <lineage>
        <taxon>Bacteria</taxon>
        <taxon>Bacillati</taxon>
        <taxon>Cyanobacteriota</taxon>
        <taxon>Cyanophyceae</taxon>
        <taxon>Leptolyngbyales</taxon>
        <taxon>Leptolyngbyaceae</taxon>
        <taxon>Phormidesmis</taxon>
    </lineage>
</organism>
<dbReference type="GO" id="GO:0017000">
    <property type="term" value="P:antibiotic biosynthetic process"/>
    <property type="evidence" value="ECO:0007669"/>
    <property type="project" value="UniProtKB-KW"/>
</dbReference>
<feature type="domain" description="TauD/TfdA-like" evidence="4">
    <location>
        <begin position="34"/>
        <end position="323"/>
    </location>
</feature>
<dbReference type="OrthoDB" id="9769888at2"/>
<reference evidence="5 6" key="1">
    <citation type="submission" date="2018-02" db="EMBL/GenBank/DDBJ databases">
        <authorList>
            <person name="Cohen D.B."/>
            <person name="Kent A.D."/>
        </authorList>
    </citation>
    <scope>NUCLEOTIDE SEQUENCE [LARGE SCALE GENOMIC DNA]</scope>
    <source>
        <strain evidence="5 6">ULC007</strain>
    </source>
</reference>
<evidence type="ECO:0000259" key="4">
    <source>
        <dbReference type="Pfam" id="PF02668"/>
    </source>
</evidence>
<evidence type="ECO:0000256" key="2">
    <source>
        <dbReference type="ARBA" id="ARBA00023002"/>
    </source>
</evidence>
<dbReference type="Pfam" id="PF02668">
    <property type="entry name" value="TauD"/>
    <property type="match status" value="1"/>
</dbReference>
<comment type="caution">
    <text evidence="5">The sequence shown here is derived from an EMBL/GenBank/DDBJ whole genome shotgun (WGS) entry which is preliminary data.</text>
</comment>
<keyword evidence="2" id="KW-0560">Oxidoreductase</keyword>
<dbReference type="PANTHER" id="PTHR10696:SF56">
    <property type="entry name" value="TAUD_TFDA-LIKE DOMAIN-CONTAINING PROTEIN"/>
    <property type="match status" value="1"/>
</dbReference>
<evidence type="ECO:0000313" key="6">
    <source>
        <dbReference type="Proteomes" id="UP000238634"/>
    </source>
</evidence>
<comment type="cofactor">
    <cofactor evidence="1">
        <name>Fe(2+)</name>
        <dbReference type="ChEBI" id="CHEBI:29033"/>
    </cofactor>
</comment>
<accession>A0A2T1DB36</accession>
<dbReference type="RefSeq" id="WP_073072327.1">
    <property type="nucleotide sequence ID" value="NZ_MPPI01000015.1"/>
</dbReference>
<name>A0A2T1DB36_9CYAN</name>
<dbReference type="EMBL" id="PVWG01000025">
    <property type="protein sequence ID" value="PSB17686.1"/>
    <property type="molecule type" value="Genomic_DNA"/>
</dbReference>
<dbReference type="InterPro" id="IPR050411">
    <property type="entry name" value="AlphaKG_dependent_hydroxylases"/>
</dbReference>